<gene>
    <name evidence="1" type="ORF">PSON_ATCC_30995.1.T0520134</name>
</gene>
<keyword evidence="2" id="KW-1185">Reference proteome</keyword>
<evidence type="ECO:0000313" key="2">
    <source>
        <dbReference type="Proteomes" id="UP000692954"/>
    </source>
</evidence>
<evidence type="ECO:0000313" key="1">
    <source>
        <dbReference type="EMBL" id="CAD8088008.1"/>
    </source>
</evidence>
<dbReference type="OrthoDB" id="302840at2759"/>
<dbReference type="EMBL" id="CAJJDN010000052">
    <property type="protein sequence ID" value="CAD8088008.1"/>
    <property type="molecule type" value="Genomic_DNA"/>
</dbReference>
<accession>A0A8S1N5I0</accession>
<dbReference type="AlphaFoldDB" id="A0A8S1N5I0"/>
<sequence>MNNYQGSSLSKNIVRQLVSKSPNSHQNSKEYISISKELNIPIESVWQQTLTIKRKKIKLFESPILNNNIITSKSFTSTKYDEDVLSKFMKWDSKQINLQDDKPTFKEKYIQNSNNSKLEFQRNHNIRTSIFRQEKQKFMRQNKTKNLAFKVPQQNKYDHFGISEDHLNLNQNELLDTQATKKYAQELDNYVIQEINLINQILPKLQISENIQKKTPESKNQKNRQRRVYSVIDYQYFPNLEELDDTIDQQSILRKRRIQIKKSKLKSKFIFVLAVIRISKKYRTKLKERASGTLNLDQQKIVHQKYIDQFGIKNVKHLQKSFIQGIFSKLNSFFQDIQYIKECELLQRNENKKNKDLKKQRFCQFVSVFLQILEIVTKQNVIPPLIIHQLNLNFYKTNNTQSSLFVINRACYYSTLIYSIKKDQQLLIATEYLIFSQIIPSILEIFNEVSFKNLEHRNVSLCYLTAMIELIQIYFVDYFLNLEKITEKNVKPIQRIFDLKIEENTNIFKPEIIYNSNINSDETIIIEQGFDRQNLQVLQKSKPYWDEKMKQKFSKIISNIEQLILIKTN</sequence>
<protein>
    <submittedName>
        <fullName evidence="1">Uncharacterized protein</fullName>
    </submittedName>
</protein>
<name>A0A8S1N5I0_9CILI</name>
<dbReference type="Proteomes" id="UP000692954">
    <property type="component" value="Unassembled WGS sequence"/>
</dbReference>
<proteinExistence type="predicted"/>
<comment type="caution">
    <text evidence="1">The sequence shown here is derived from an EMBL/GenBank/DDBJ whole genome shotgun (WGS) entry which is preliminary data.</text>
</comment>
<reference evidence="1" key="1">
    <citation type="submission" date="2021-01" db="EMBL/GenBank/DDBJ databases">
        <authorList>
            <consortium name="Genoscope - CEA"/>
            <person name="William W."/>
        </authorList>
    </citation>
    <scope>NUCLEOTIDE SEQUENCE</scope>
</reference>
<organism evidence="1 2">
    <name type="scientific">Paramecium sonneborni</name>
    <dbReference type="NCBI Taxonomy" id="65129"/>
    <lineage>
        <taxon>Eukaryota</taxon>
        <taxon>Sar</taxon>
        <taxon>Alveolata</taxon>
        <taxon>Ciliophora</taxon>
        <taxon>Intramacronucleata</taxon>
        <taxon>Oligohymenophorea</taxon>
        <taxon>Peniculida</taxon>
        <taxon>Parameciidae</taxon>
        <taxon>Paramecium</taxon>
    </lineage>
</organism>